<feature type="transmembrane region" description="Helical" evidence="3">
    <location>
        <begin position="517"/>
        <end position="537"/>
    </location>
</feature>
<comment type="function">
    <text evidence="1">Catalyzes the hydroxylation of the N(6)-(4-aminobutyl)-L-lysine intermediate produced by deoxyhypusine synthase/DHPS on a critical lysine of the eukaryotic translation initiation factor 5A/eIF-5A. This is the second step of the post-translational modification of that lysine into an unusual amino acid residue named hypusine. Hypusination is unique to mature eIF-5A factor and is essential for its function.</text>
</comment>
<accession>A0AAU8LTD3</accession>
<evidence type="ECO:0000256" key="2">
    <source>
        <dbReference type="SAM" id="Coils"/>
    </source>
</evidence>
<feature type="coiled-coil region" evidence="2">
    <location>
        <begin position="1127"/>
        <end position="1154"/>
    </location>
</feature>
<dbReference type="Pfam" id="PF13646">
    <property type="entry name" value="HEAT_2"/>
    <property type="match status" value="2"/>
</dbReference>
<keyword evidence="2" id="KW-0175">Coiled coil</keyword>
<dbReference type="EMBL" id="CP159373">
    <property type="protein sequence ID" value="XCN72784.1"/>
    <property type="molecule type" value="Genomic_DNA"/>
</dbReference>
<dbReference type="InterPro" id="IPR021133">
    <property type="entry name" value="HEAT_type_2"/>
</dbReference>
<keyword evidence="3" id="KW-1133">Transmembrane helix</keyword>
<evidence type="ECO:0000256" key="1">
    <source>
        <dbReference type="ARBA" id="ARBA00045876"/>
    </source>
</evidence>
<name>A0AAU8LTD3_9BACT</name>
<reference evidence="5" key="1">
    <citation type="journal article" date="2024" name="Syst. Appl. Microbiol.">
        <title>First single-strain enrichments of Electrothrix cable bacteria, description of E. aestuarii sp. nov. and E. rattekaaiensis sp. nov., and proposal of a cable bacteria taxonomy following the rules of the SeqCode.</title>
        <authorList>
            <person name="Plum-Jensen L.E."/>
            <person name="Schramm A."/>
            <person name="Marshall I.P.G."/>
        </authorList>
    </citation>
    <scope>NUCLEOTIDE SEQUENCE</scope>
    <source>
        <strain evidence="5">Rat1</strain>
    </source>
</reference>
<dbReference type="KEGG" id="eaj:Q3M24_21245"/>
<organism evidence="5">
    <name type="scientific">Candidatus Electrothrix aestuarii</name>
    <dbReference type="NCBI Taxonomy" id="3062594"/>
    <lineage>
        <taxon>Bacteria</taxon>
        <taxon>Pseudomonadati</taxon>
        <taxon>Thermodesulfobacteriota</taxon>
        <taxon>Desulfobulbia</taxon>
        <taxon>Desulfobulbales</taxon>
        <taxon>Desulfobulbaceae</taxon>
        <taxon>Candidatus Electrothrix</taxon>
    </lineage>
</organism>
<proteinExistence type="predicted"/>
<dbReference type="PANTHER" id="PTHR12697">
    <property type="entry name" value="PBS LYASE HEAT-LIKE PROTEIN"/>
    <property type="match status" value="1"/>
</dbReference>
<dbReference type="PANTHER" id="PTHR12697:SF5">
    <property type="entry name" value="DEOXYHYPUSINE HYDROXYLASE"/>
    <property type="match status" value="1"/>
</dbReference>
<dbReference type="Gene3D" id="1.25.10.10">
    <property type="entry name" value="Leucine-rich Repeat Variant"/>
    <property type="match status" value="3"/>
</dbReference>
<dbReference type="InterPro" id="IPR004155">
    <property type="entry name" value="PBS_lyase_HEAT"/>
</dbReference>
<dbReference type="InterPro" id="IPR011989">
    <property type="entry name" value="ARM-like"/>
</dbReference>
<dbReference type="PROSITE" id="PS50077">
    <property type="entry name" value="HEAT_REPEAT"/>
    <property type="match status" value="2"/>
</dbReference>
<protein>
    <submittedName>
        <fullName evidence="5">HEAT repeat domain-containing protein</fullName>
    </submittedName>
</protein>
<gene>
    <name evidence="5" type="ORF">Q3M24_21245</name>
</gene>
<dbReference type="SUPFAM" id="SSF48371">
    <property type="entry name" value="ARM repeat"/>
    <property type="match status" value="1"/>
</dbReference>
<dbReference type="InterPro" id="IPR016024">
    <property type="entry name" value="ARM-type_fold"/>
</dbReference>
<reference evidence="5" key="2">
    <citation type="submission" date="2024-06" db="EMBL/GenBank/DDBJ databases">
        <authorList>
            <person name="Plum-Jensen L.E."/>
            <person name="Schramm A."/>
            <person name="Marshall I.P.G."/>
        </authorList>
    </citation>
    <scope>NUCLEOTIDE SEQUENCE</scope>
    <source>
        <strain evidence="5">Rat1</strain>
    </source>
</reference>
<evidence type="ECO:0000313" key="5">
    <source>
        <dbReference type="EMBL" id="XCN72784.1"/>
    </source>
</evidence>
<dbReference type="Gene3D" id="3.40.50.300">
    <property type="entry name" value="P-loop containing nucleotide triphosphate hydrolases"/>
    <property type="match status" value="1"/>
</dbReference>
<keyword evidence="3" id="KW-0812">Transmembrane</keyword>
<dbReference type="Pfam" id="PF20703">
    <property type="entry name" value="nSTAND1"/>
    <property type="match status" value="1"/>
</dbReference>
<dbReference type="SMART" id="SM00567">
    <property type="entry name" value="EZ_HEAT"/>
    <property type="match status" value="8"/>
</dbReference>
<dbReference type="SUPFAM" id="SSF52540">
    <property type="entry name" value="P-loop containing nucleoside triphosphate hydrolases"/>
    <property type="match status" value="1"/>
</dbReference>
<dbReference type="GO" id="GO:0016491">
    <property type="term" value="F:oxidoreductase activity"/>
    <property type="evidence" value="ECO:0007669"/>
    <property type="project" value="TreeGrafter"/>
</dbReference>
<evidence type="ECO:0000256" key="3">
    <source>
        <dbReference type="SAM" id="Phobius"/>
    </source>
</evidence>
<dbReference type="InterPro" id="IPR027417">
    <property type="entry name" value="P-loop_NTPase"/>
</dbReference>
<evidence type="ECO:0000259" key="4">
    <source>
        <dbReference type="Pfam" id="PF20703"/>
    </source>
</evidence>
<dbReference type="InterPro" id="IPR049052">
    <property type="entry name" value="nSTAND1"/>
</dbReference>
<feature type="domain" description="Novel STAND NTPase 1" evidence="4">
    <location>
        <begin position="16"/>
        <end position="399"/>
    </location>
</feature>
<keyword evidence="3" id="KW-0472">Membrane</keyword>
<sequence>MSSSDALARTDAAYEPYIGLRPFEESERDSFFGRDREINILLDNIRFNRLTLLLAGSGVGKSSLLRAGVMPVLRGDSDTELLYHNVWSGELAKELKQAIAEHFRKKYKLAPFEEQFVRLPLKDMLRTCTMFSTGQQILLLDQFEEFFNYQRFREGFGDFVEELSAAVRDRGLPASFVFSMREDFALELNAFKEFLPGVFDNYFRLEKLTRAQARLSIEKPLERTGYSFAPQQGEHESLLDQVLDDLAKREQERQLGVQELLKLKELPLLVEPPHLQIVCRELWLHHRDEQVKQITHVDYEKAGRAGGILENYFIKIVKKLDENQQYIASMAFDYLIGSRGVKIAQPLDQLADLTFLDKNDLQSVLDILQDNAILRRKNRNGVFEYELYHDIFSKYIQKWNAEFKINQQERKPSYEELTRKIGKLNRSQQKLASAAFNVLSAKRNAKIRRPLEKLVELTNADEKELQEVLNKLHEYSILRRQKNDHVLSYEIYNDNLLEDVSKWNYSFNETSRRRRRILLISAIIISVCLLFAGNNWWANNYSRFLQLSSKVGISDRIEVYKGTEGGIDLFALRIFLYESSFLRQDLEADKLVMRSIVEDRKNAQANLTGRLSILERVLRYAENGLYNKSNMLAEDTLKNMSENQIAYLPAQLASIRTAKSVALLQQIAKQQMDLEAVSAIAQLGDISILVKLFLNNEELVVRQSAAEVLGWLGDRSVVPELFKLLEDKEANADVRQFAAETLGKIGDRSVASELKKFLTDEDENVRLAVAEALGRLEDRSLAPAVVNFPKEDEDAARLSAAEASGKLGTSELVKLLKDVFARRSAVKALGELDEPFAVSELIKLLGEVDINVKQPAVEALGKLGDSSATPALVMLLPDASMEVRQSAVKALGGLKSAVAVPILSRYLKIPKLKDTAANTLISMNISSSELHAWQEEKFKTAQKKLEKNKKQEASVALGFVFTKESVSILSSLLADANQNVVKTAVESLGNIGEYHPSLVQSQTENLLERTKHHNFNIQRSVIKALGQLISFQGKEPPVDLKELENKVHSALRTLLLDSQQSFTIRLSALDALGATGRPDCAAEIYELLLKLDLEKVLDKSDQEKNESDSLRYRSVMWLGRTAYAPAYNDIENELKKLEEEKAAWRKDREKEEQEFTSTDLEKKGKTWKKEHWEYMLGNALARIKPESTGIELLDNPLYQVRQGAIRALASRIADGAADATLIGKIIQAHQVFDPDDLPSPFPYTAFQIIDLALWNLEYAGTKDDLKTLSNIFKDLKGKNCKKTSREGEIEKCLEWTSNIPGQEGAIEERLEWTIKRLEENLAKNAEQGATE</sequence>